<organism evidence="2 3">
    <name type="scientific">Brassica cretica</name>
    <name type="common">Mustard</name>
    <dbReference type="NCBI Taxonomy" id="69181"/>
    <lineage>
        <taxon>Eukaryota</taxon>
        <taxon>Viridiplantae</taxon>
        <taxon>Streptophyta</taxon>
        <taxon>Embryophyta</taxon>
        <taxon>Tracheophyta</taxon>
        <taxon>Spermatophyta</taxon>
        <taxon>Magnoliopsida</taxon>
        <taxon>eudicotyledons</taxon>
        <taxon>Gunneridae</taxon>
        <taxon>Pentapetalae</taxon>
        <taxon>rosids</taxon>
        <taxon>malvids</taxon>
        <taxon>Brassicales</taxon>
        <taxon>Brassicaceae</taxon>
        <taxon>Brassiceae</taxon>
        <taxon>Brassica</taxon>
    </lineage>
</organism>
<sequence length="78" mass="8608">MQNVAEVMNITVQRKLYDNGTSTPSGNGELSPDGQFATQNGNNPGKESLDSQKDVSDGESILRMEDHKRRTEDLLSRV</sequence>
<evidence type="ECO:0000256" key="1">
    <source>
        <dbReference type="SAM" id="MobiDB-lite"/>
    </source>
</evidence>
<feature type="compositionally biased region" description="Polar residues" evidence="1">
    <location>
        <begin position="36"/>
        <end position="45"/>
    </location>
</feature>
<protein>
    <submittedName>
        <fullName evidence="2">Uncharacterized protein</fullName>
    </submittedName>
</protein>
<name>A0A8S9KXP6_BRACR</name>
<evidence type="ECO:0000313" key="3">
    <source>
        <dbReference type="Proteomes" id="UP000712281"/>
    </source>
</evidence>
<feature type="compositionally biased region" description="Polar residues" evidence="1">
    <location>
        <begin position="19"/>
        <end position="28"/>
    </location>
</feature>
<dbReference type="Proteomes" id="UP000712281">
    <property type="component" value="Unassembled WGS sequence"/>
</dbReference>
<dbReference type="EMBL" id="QGKW02000717">
    <property type="protein sequence ID" value="KAF2599874.1"/>
    <property type="molecule type" value="Genomic_DNA"/>
</dbReference>
<dbReference type="AlphaFoldDB" id="A0A8S9KXP6"/>
<reference evidence="2" key="1">
    <citation type="submission" date="2019-12" db="EMBL/GenBank/DDBJ databases">
        <title>Genome sequencing and annotation of Brassica cretica.</title>
        <authorList>
            <person name="Studholme D.J."/>
            <person name="Sarris P.F."/>
        </authorList>
    </citation>
    <scope>NUCLEOTIDE SEQUENCE</scope>
    <source>
        <strain evidence="2">PFS-001/15</strain>
        <tissue evidence="2">Leaf</tissue>
    </source>
</reference>
<evidence type="ECO:0000313" key="2">
    <source>
        <dbReference type="EMBL" id="KAF2599874.1"/>
    </source>
</evidence>
<gene>
    <name evidence="2" type="ORF">F2Q68_00012068</name>
</gene>
<proteinExistence type="predicted"/>
<feature type="compositionally biased region" description="Basic and acidic residues" evidence="1">
    <location>
        <begin position="47"/>
        <end position="78"/>
    </location>
</feature>
<accession>A0A8S9KXP6</accession>
<comment type="caution">
    <text evidence="2">The sequence shown here is derived from an EMBL/GenBank/DDBJ whole genome shotgun (WGS) entry which is preliminary data.</text>
</comment>
<feature type="region of interest" description="Disordered" evidence="1">
    <location>
        <begin position="14"/>
        <end position="78"/>
    </location>
</feature>